<dbReference type="RefSeq" id="WP_069466660.1">
    <property type="nucleotide sequence ID" value="NZ_FODD01000062.1"/>
</dbReference>
<evidence type="ECO:0000256" key="1">
    <source>
        <dbReference type="SAM" id="MobiDB-lite"/>
    </source>
</evidence>
<dbReference type="EMBL" id="FODD01000062">
    <property type="protein sequence ID" value="SEO96836.1"/>
    <property type="molecule type" value="Genomic_DNA"/>
</dbReference>
<reference evidence="2 3" key="1">
    <citation type="submission" date="2016-10" db="EMBL/GenBank/DDBJ databases">
        <authorList>
            <person name="de Groot N.N."/>
        </authorList>
    </citation>
    <scope>NUCLEOTIDE SEQUENCE [LARGE SCALE GENOMIC DNA]</scope>
    <source>
        <strain evidence="2 3">CGMCC 4.2026</strain>
    </source>
</reference>
<proteinExistence type="predicted"/>
<name>A0A1H8U1A7_9ACTN</name>
<gene>
    <name evidence="2" type="ORF">SAMN05216267_106216</name>
</gene>
<dbReference type="Proteomes" id="UP000181951">
    <property type="component" value="Unassembled WGS sequence"/>
</dbReference>
<evidence type="ECO:0000313" key="2">
    <source>
        <dbReference type="EMBL" id="SEO96836.1"/>
    </source>
</evidence>
<organism evidence="2 3">
    <name type="scientific">Actinacidiphila rubida</name>
    <dbReference type="NCBI Taxonomy" id="310780"/>
    <lineage>
        <taxon>Bacteria</taxon>
        <taxon>Bacillati</taxon>
        <taxon>Actinomycetota</taxon>
        <taxon>Actinomycetes</taxon>
        <taxon>Kitasatosporales</taxon>
        <taxon>Streptomycetaceae</taxon>
        <taxon>Actinacidiphila</taxon>
    </lineage>
</organism>
<keyword evidence="3" id="KW-1185">Reference proteome</keyword>
<accession>A0A1H8U1A7</accession>
<protein>
    <submittedName>
        <fullName evidence="2">Uncharacterized protein</fullName>
    </submittedName>
</protein>
<feature type="region of interest" description="Disordered" evidence="1">
    <location>
        <begin position="1"/>
        <end position="39"/>
    </location>
</feature>
<sequence length="65" mass="7039">MTRTRARIADRRRPATGRAPAPVAGRPPRDAAGPRDRAWPTAEQVWNWAEGAVLFGHGPGPAPFL</sequence>
<evidence type="ECO:0000313" key="3">
    <source>
        <dbReference type="Proteomes" id="UP000181951"/>
    </source>
</evidence>
<dbReference type="AlphaFoldDB" id="A0A1H8U1A7"/>
<dbReference type="STRING" id="310780.SAMN05216267_106216"/>
<feature type="compositionally biased region" description="Low complexity" evidence="1">
    <location>
        <begin position="16"/>
        <end position="26"/>
    </location>
</feature>
<feature type="compositionally biased region" description="Basic and acidic residues" evidence="1">
    <location>
        <begin position="27"/>
        <end position="38"/>
    </location>
</feature>